<protein>
    <submittedName>
        <fullName evidence="2">DUF5641 domain-containing protein</fullName>
    </submittedName>
</protein>
<sequence>MLWTQRPKRLFNSITRGSRVRIGSVVLMKEGGKILQWKLAKVLKLHSGRDNVARVVKLQTSKGQFTCSA</sequence>
<name>A0A6G0ZDU2_APHCR</name>
<organism evidence="2 3">
    <name type="scientific">Aphis craccivora</name>
    <name type="common">Cowpea aphid</name>
    <dbReference type="NCBI Taxonomy" id="307492"/>
    <lineage>
        <taxon>Eukaryota</taxon>
        <taxon>Metazoa</taxon>
        <taxon>Ecdysozoa</taxon>
        <taxon>Arthropoda</taxon>
        <taxon>Hexapoda</taxon>
        <taxon>Insecta</taxon>
        <taxon>Pterygota</taxon>
        <taxon>Neoptera</taxon>
        <taxon>Paraneoptera</taxon>
        <taxon>Hemiptera</taxon>
        <taxon>Sternorrhyncha</taxon>
        <taxon>Aphidomorpha</taxon>
        <taxon>Aphidoidea</taxon>
        <taxon>Aphididae</taxon>
        <taxon>Aphidini</taxon>
        <taxon>Aphis</taxon>
        <taxon>Aphis</taxon>
    </lineage>
</organism>
<feature type="domain" description="DUF5641" evidence="1">
    <location>
        <begin position="17"/>
        <end position="66"/>
    </location>
</feature>
<dbReference type="Proteomes" id="UP000478052">
    <property type="component" value="Unassembled WGS sequence"/>
</dbReference>
<evidence type="ECO:0000313" key="3">
    <source>
        <dbReference type="Proteomes" id="UP000478052"/>
    </source>
</evidence>
<proteinExistence type="predicted"/>
<reference evidence="2 3" key="1">
    <citation type="submission" date="2019-08" db="EMBL/GenBank/DDBJ databases">
        <title>Whole genome of Aphis craccivora.</title>
        <authorList>
            <person name="Voronova N.V."/>
            <person name="Shulinski R.S."/>
            <person name="Bandarenka Y.V."/>
            <person name="Zhorov D.G."/>
            <person name="Warner D."/>
        </authorList>
    </citation>
    <scope>NUCLEOTIDE SEQUENCE [LARGE SCALE GENOMIC DNA]</scope>
    <source>
        <strain evidence="2">180601</strain>
        <tissue evidence="2">Whole Body</tissue>
    </source>
</reference>
<dbReference type="InterPro" id="IPR040676">
    <property type="entry name" value="DUF5641"/>
</dbReference>
<keyword evidence="3" id="KW-1185">Reference proteome</keyword>
<dbReference type="AlphaFoldDB" id="A0A6G0ZDU2"/>
<accession>A0A6G0ZDU2</accession>
<gene>
    <name evidence="2" type="ORF">FWK35_00014301</name>
</gene>
<evidence type="ECO:0000259" key="1">
    <source>
        <dbReference type="Pfam" id="PF18701"/>
    </source>
</evidence>
<evidence type="ECO:0000313" key="2">
    <source>
        <dbReference type="EMBL" id="KAF0769150.1"/>
    </source>
</evidence>
<comment type="caution">
    <text evidence="2">The sequence shown here is derived from an EMBL/GenBank/DDBJ whole genome shotgun (WGS) entry which is preliminary data.</text>
</comment>
<dbReference type="EMBL" id="VUJU01000640">
    <property type="protein sequence ID" value="KAF0769150.1"/>
    <property type="molecule type" value="Genomic_DNA"/>
</dbReference>
<dbReference type="OrthoDB" id="8958038at2759"/>
<dbReference type="Pfam" id="PF18701">
    <property type="entry name" value="DUF5641"/>
    <property type="match status" value="1"/>
</dbReference>